<keyword evidence="4 7" id="KW-0812">Transmembrane</keyword>
<dbReference type="GO" id="GO:0055085">
    <property type="term" value="P:transmembrane transport"/>
    <property type="evidence" value="ECO:0007669"/>
    <property type="project" value="InterPro"/>
</dbReference>
<dbReference type="GO" id="GO:0005886">
    <property type="term" value="C:plasma membrane"/>
    <property type="evidence" value="ECO:0007669"/>
    <property type="project" value="UniProtKB-SubCell"/>
</dbReference>
<feature type="domain" description="ABC transmembrane type-1" evidence="8">
    <location>
        <begin position="82"/>
        <end position="278"/>
    </location>
</feature>
<keyword evidence="2 7" id="KW-0813">Transport</keyword>
<name>A0A9D1G2Z4_9FIRM</name>
<comment type="similarity">
    <text evidence="7">Belongs to the binding-protein-dependent transport system permease family.</text>
</comment>
<keyword evidence="5 7" id="KW-1133">Transmembrane helix</keyword>
<keyword evidence="3" id="KW-1003">Cell membrane</keyword>
<evidence type="ECO:0000256" key="1">
    <source>
        <dbReference type="ARBA" id="ARBA00004651"/>
    </source>
</evidence>
<dbReference type="CDD" id="cd06261">
    <property type="entry name" value="TM_PBP2"/>
    <property type="match status" value="1"/>
</dbReference>
<evidence type="ECO:0000256" key="6">
    <source>
        <dbReference type="ARBA" id="ARBA00023136"/>
    </source>
</evidence>
<feature type="transmembrane region" description="Helical" evidence="7">
    <location>
        <begin position="21"/>
        <end position="46"/>
    </location>
</feature>
<keyword evidence="6 7" id="KW-0472">Membrane</keyword>
<evidence type="ECO:0000313" key="9">
    <source>
        <dbReference type="EMBL" id="HIS94129.1"/>
    </source>
</evidence>
<evidence type="ECO:0000259" key="8">
    <source>
        <dbReference type="PROSITE" id="PS50928"/>
    </source>
</evidence>
<evidence type="ECO:0000256" key="7">
    <source>
        <dbReference type="RuleBase" id="RU363032"/>
    </source>
</evidence>
<feature type="transmembrane region" description="Helical" evidence="7">
    <location>
        <begin position="191"/>
        <end position="213"/>
    </location>
</feature>
<dbReference type="InterPro" id="IPR035906">
    <property type="entry name" value="MetI-like_sf"/>
</dbReference>
<dbReference type="PANTHER" id="PTHR43744:SF9">
    <property type="entry name" value="POLYGALACTURONAN_RHAMNOGALACTURONAN TRANSPORT SYSTEM PERMEASE PROTEIN YTCP"/>
    <property type="match status" value="1"/>
</dbReference>
<comment type="subcellular location">
    <subcellularLocation>
        <location evidence="1 7">Cell membrane</location>
        <topology evidence="1 7">Multi-pass membrane protein</topology>
    </subcellularLocation>
</comment>
<gene>
    <name evidence="9" type="ORF">IAA84_14040</name>
</gene>
<dbReference type="Proteomes" id="UP000824140">
    <property type="component" value="Unassembled WGS sequence"/>
</dbReference>
<sequence>MEKLPVNRLIKPTFSDRVFDSINLIIMIILLFVFVWPLWFVLIASFSDPNEVWMGNVLLWPKGFNLMAYEELFTYGRIWTGYGNTIFYTVVGTIVNLIMTICAAYPLSKRNFMARHFFIVLLMITMYFGGGLIPTYLVVNKLGLLNTRWAMIIPGACSVYNVLITRTYFMSSIPDALQEAATLDGANSYQYLVRIVLPLSKPILAVVGLYYAVGHWNDFYTALIYITNEDLLPLQSFLRDILMSNKMMLNSTSLQGMDAATAEARMQLAQTLKYSVIIVSTVPVLCIYPFIQKYFVKGVMIGSVKG</sequence>
<feature type="transmembrane region" description="Helical" evidence="7">
    <location>
        <begin position="117"/>
        <end position="137"/>
    </location>
</feature>
<dbReference type="PANTHER" id="PTHR43744">
    <property type="entry name" value="ABC TRANSPORTER PERMEASE PROTEIN MG189-RELATED-RELATED"/>
    <property type="match status" value="1"/>
</dbReference>
<evidence type="ECO:0000256" key="5">
    <source>
        <dbReference type="ARBA" id="ARBA00022989"/>
    </source>
</evidence>
<reference evidence="9" key="2">
    <citation type="journal article" date="2021" name="PeerJ">
        <title>Extensive microbial diversity within the chicken gut microbiome revealed by metagenomics and culture.</title>
        <authorList>
            <person name="Gilroy R."/>
            <person name="Ravi A."/>
            <person name="Getino M."/>
            <person name="Pursley I."/>
            <person name="Horton D.L."/>
            <person name="Alikhan N.F."/>
            <person name="Baker D."/>
            <person name="Gharbi K."/>
            <person name="Hall N."/>
            <person name="Watson M."/>
            <person name="Adriaenssens E.M."/>
            <person name="Foster-Nyarko E."/>
            <person name="Jarju S."/>
            <person name="Secka A."/>
            <person name="Antonio M."/>
            <person name="Oren A."/>
            <person name="Chaudhuri R.R."/>
            <person name="La Ragione R."/>
            <person name="Hildebrand F."/>
            <person name="Pallen M.J."/>
        </authorList>
    </citation>
    <scope>NUCLEOTIDE SEQUENCE</scope>
    <source>
        <strain evidence="9">13766</strain>
    </source>
</reference>
<evidence type="ECO:0000256" key="2">
    <source>
        <dbReference type="ARBA" id="ARBA00022448"/>
    </source>
</evidence>
<dbReference type="SUPFAM" id="SSF161098">
    <property type="entry name" value="MetI-like"/>
    <property type="match status" value="1"/>
</dbReference>
<evidence type="ECO:0000256" key="3">
    <source>
        <dbReference type="ARBA" id="ARBA00022475"/>
    </source>
</evidence>
<feature type="transmembrane region" description="Helical" evidence="7">
    <location>
        <begin position="149"/>
        <end position="170"/>
    </location>
</feature>
<feature type="transmembrane region" description="Helical" evidence="7">
    <location>
        <begin position="86"/>
        <end position="105"/>
    </location>
</feature>
<evidence type="ECO:0000256" key="4">
    <source>
        <dbReference type="ARBA" id="ARBA00022692"/>
    </source>
</evidence>
<dbReference type="AlphaFoldDB" id="A0A9D1G2Z4"/>
<organism evidence="9 10">
    <name type="scientific">Candidatus Alectryocaccomicrobium excrementavium</name>
    <dbReference type="NCBI Taxonomy" id="2840668"/>
    <lineage>
        <taxon>Bacteria</taxon>
        <taxon>Bacillati</taxon>
        <taxon>Bacillota</taxon>
        <taxon>Clostridia</taxon>
        <taxon>Candidatus Alectryocaccomicrobium</taxon>
    </lineage>
</organism>
<proteinExistence type="inferred from homology"/>
<feature type="transmembrane region" description="Helical" evidence="7">
    <location>
        <begin position="274"/>
        <end position="291"/>
    </location>
</feature>
<reference evidence="9" key="1">
    <citation type="submission" date="2020-10" db="EMBL/GenBank/DDBJ databases">
        <authorList>
            <person name="Gilroy R."/>
        </authorList>
    </citation>
    <scope>NUCLEOTIDE SEQUENCE</scope>
    <source>
        <strain evidence="9">13766</strain>
    </source>
</reference>
<protein>
    <submittedName>
        <fullName evidence="9">Carbohydrate ABC transporter permease</fullName>
    </submittedName>
</protein>
<dbReference type="Gene3D" id="1.10.3720.10">
    <property type="entry name" value="MetI-like"/>
    <property type="match status" value="1"/>
</dbReference>
<accession>A0A9D1G2Z4</accession>
<dbReference type="EMBL" id="DVJN01000270">
    <property type="protein sequence ID" value="HIS94129.1"/>
    <property type="molecule type" value="Genomic_DNA"/>
</dbReference>
<evidence type="ECO:0000313" key="10">
    <source>
        <dbReference type="Proteomes" id="UP000824140"/>
    </source>
</evidence>
<dbReference type="PROSITE" id="PS50928">
    <property type="entry name" value="ABC_TM1"/>
    <property type="match status" value="1"/>
</dbReference>
<comment type="caution">
    <text evidence="9">The sequence shown here is derived from an EMBL/GenBank/DDBJ whole genome shotgun (WGS) entry which is preliminary data.</text>
</comment>
<dbReference type="Pfam" id="PF00528">
    <property type="entry name" value="BPD_transp_1"/>
    <property type="match status" value="1"/>
</dbReference>
<dbReference type="InterPro" id="IPR000515">
    <property type="entry name" value="MetI-like"/>
</dbReference>